<dbReference type="RefSeq" id="WP_069968788.1">
    <property type="nucleotide sequence ID" value="NZ_CM124774.1"/>
</dbReference>
<dbReference type="PANTHER" id="PTHR13767">
    <property type="entry name" value="TRNA-PSEUDOURIDINE SYNTHASE"/>
    <property type="match status" value="1"/>
</dbReference>
<dbReference type="InterPro" id="IPR014780">
    <property type="entry name" value="tRNA_psdUridine_synth_TruB"/>
</dbReference>
<dbReference type="SUPFAM" id="SSF55120">
    <property type="entry name" value="Pseudouridine synthase"/>
    <property type="match status" value="1"/>
</dbReference>
<proteinExistence type="inferred from homology"/>
<dbReference type="CDD" id="cd02573">
    <property type="entry name" value="PseudoU_synth_EcTruB"/>
    <property type="match status" value="1"/>
</dbReference>
<name>A0A1E5QG11_9CYAN</name>
<feature type="domain" description="Pseudouridine synthase II N-terminal" evidence="6">
    <location>
        <begin position="23"/>
        <end position="173"/>
    </location>
</feature>
<dbReference type="InterPro" id="IPR015240">
    <property type="entry name" value="tRNA_sdUridine_synth_fam1_C"/>
</dbReference>
<evidence type="ECO:0000256" key="5">
    <source>
        <dbReference type="HAMAP-Rule" id="MF_01080"/>
    </source>
</evidence>
<evidence type="ECO:0000256" key="3">
    <source>
        <dbReference type="ARBA" id="ARBA00022694"/>
    </source>
</evidence>
<dbReference type="InterPro" id="IPR036974">
    <property type="entry name" value="PUA_sf"/>
</dbReference>
<evidence type="ECO:0000259" key="7">
    <source>
        <dbReference type="Pfam" id="PF09157"/>
    </source>
</evidence>
<dbReference type="GO" id="GO:0160148">
    <property type="term" value="F:tRNA pseudouridine(55) synthase activity"/>
    <property type="evidence" value="ECO:0007669"/>
    <property type="project" value="UniProtKB-EC"/>
</dbReference>
<evidence type="ECO:0000259" key="6">
    <source>
        <dbReference type="Pfam" id="PF01509"/>
    </source>
</evidence>
<dbReference type="CDD" id="cd21152">
    <property type="entry name" value="PUA_TruB_bacterial"/>
    <property type="match status" value="1"/>
</dbReference>
<comment type="function">
    <text evidence="5">Responsible for synthesis of pseudouridine from uracil-55 in the psi GC loop of transfer RNAs.</text>
</comment>
<protein>
    <recommendedName>
        <fullName evidence="5">tRNA pseudouridine synthase B</fullName>
        <ecNumber evidence="5">5.4.99.25</ecNumber>
    </recommendedName>
    <alternativeName>
        <fullName evidence="5">tRNA pseudouridine(55) synthase</fullName>
        <shortName evidence="5">Psi55 synthase</shortName>
    </alternativeName>
    <alternativeName>
        <fullName evidence="5">tRNA pseudouridylate synthase</fullName>
    </alternativeName>
    <alternativeName>
        <fullName evidence="5">tRNA-uridine isomerase</fullName>
    </alternativeName>
</protein>
<dbReference type="EC" id="5.4.99.25" evidence="5"/>
<sequence>MFGFVNLNKPAGLTSHDCVMRVRRLLKIKRVGHAGTLDPAATGVLPIAVGKATRLLQFLPQNKAYLATIRLGVRTTTDDLEGEAIAIAEADRLTLQDVEAVLGQFQGKIQQIPPNYSAIQVEGRRLYDLARKGEDIQVAARTVEVHEIAVKDWRSGKFAELDVAIACGPGTYIRSIARDLGEILQVGGTLAALQRTFSSGFSLTESLTLETLEANTQEQCLELTPPDLALKHLGMVVLPASAALRWCQGQAIKIHTPNLNGFVRVKHEDGRFLGIGQINSSQPEAVLAPQVVQAEI</sequence>
<dbReference type="NCBIfam" id="TIGR00431">
    <property type="entry name" value="TruB"/>
    <property type="match status" value="1"/>
</dbReference>
<dbReference type="GO" id="GO:0031119">
    <property type="term" value="P:tRNA pseudouridine synthesis"/>
    <property type="evidence" value="ECO:0007669"/>
    <property type="project" value="UniProtKB-UniRule"/>
</dbReference>
<dbReference type="AlphaFoldDB" id="A0A1E5QG11"/>
<organism evidence="8">
    <name type="scientific">Desertifilum tharense IPPAS B-1220</name>
    <dbReference type="NCBI Taxonomy" id="1781255"/>
    <lineage>
        <taxon>Bacteria</taxon>
        <taxon>Bacillati</taxon>
        <taxon>Cyanobacteriota</taxon>
        <taxon>Cyanophyceae</taxon>
        <taxon>Desertifilales</taxon>
        <taxon>Desertifilaceae</taxon>
        <taxon>Desertifilum</taxon>
    </lineage>
</organism>
<dbReference type="SUPFAM" id="SSF88697">
    <property type="entry name" value="PUA domain-like"/>
    <property type="match status" value="1"/>
</dbReference>
<dbReference type="PANTHER" id="PTHR13767:SF2">
    <property type="entry name" value="PSEUDOURIDYLATE SYNTHASE TRUB1"/>
    <property type="match status" value="1"/>
</dbReference>
<dbReference type="InterPro" id="IPR020103">
    <property type="entry name" value="PsdUridine_synth_cat_dom_sf"/>
</dbReference>
<dbReference type="Pfam" id="PF09157">
    <property type="entry name" value="TruB-C_2"/>
    <property type="match status" value="1"/>
</dbReference>
<dbReference type="Pfam" id="PF01509">
    <property type="entry name" value="TruB_N"/>
    <property type="match status" value="1"/>
</dbReference>
<feature type="active site" description="Nucleophile" evidence="5">
    <location>
        <position position="38"/>
    </location>
</feature>
<dbReference type="InterPro" id="IPR015947">
    <property type="entry name" value="PUA-like_sf"/>
</dbReference>
<comment type="catalytic activity">
    <reaction evidence="1 5">
        <text>uridine(55) in tRNA = pseudouridine(55) in tRNA</text>
        <dbReference type="Rhea" id="RHEA:42532"/>
        <dbReference type="Rhea" id="RHEA-COMP:10101"/>
        <dbReference type="Rhea" id="RHEA-COMP:10102"/>
        <dbReference type="ChEBI" id="CHEBI:65314"/>
        <dbReference type="ChEBI" id="CHEBI:65315"/>
        <dbReference type="EC" id="5.4.99.25"/>
    </reaction>
</comment>
<gene>
    <name evidence="5" type="primary">truB</name>
    <name evidence="8" type="ORF">BH720_18880</name>
</gene>
<evidence type="ECO:0000313" key="8">
    <source>
        <dbReference type="EMBL" id="OEJ73622.1"/>
    </source>
</evidence>
<keyword evidence="3 5" id="KW-0819">tRNA processing</keyword>
<dbReference type="STRING" id="1781255.BH720_18880"/>
<dbReference type="Gene3D" id="3.30.2350.10">
    <property type="entry name" value="Pseudouridine synthase"/>
    <property type="match status" value="1"/>
</dbReference>
<comment type="similarity">
    <text evidence="2 5">Belongs to the pseudouridine synthase TruB family. Type 1 subfamily.</text>
</comment>
<accession>A0A1E5QG11</accession>
<dbReference type="EMBL" id="MJGC01000084">
    <property type="protein sequence ID" value="OEJ73622.1"/>
    <property type="molecule type" value="Genomic_DNA"/>
</dbReference>
<dbReference type="GO" id="GO:1990481">
    <property type="term" value="P:mRNA pseudouridine synthesis"/>
    <property type="evidence" value="ECO:0007669"/>
    <property type="project" value="TreeGrafter"/>
</dbReference>
<dbReference type="Gene3D" id="2.30.130.10">
    <property type="entry name" value="PUA domain"/>
    <property type="match status" value="1"/>
</dbReference>
<dbReference type="InterPro" id="IPR002501">
    <property type="entry name" value="PsdUridine_synth_N"/>
</dbReference>
<reference evidence="8" key="1">
    <citation type="submission" date="2016-09" db="EMBL/GenBank/DDBJ databases">
        <title>Draft genome of thermotolerant cyanobacterium Desertifilum sp. strain IPPAS B-1220.</title>
        <authorList>
            <person name="Sinetova M.A."/>
            <person name="Bolakhan K."/>
            <person name="Zayadan B.K."/>
            <person name="Mironov K.S."/>
            <person name="Ustinova V."/>
            <person name="Kupriyanova E.V."/>
            <person name="Sidorov R.A."/>
            <person name="Skrypnik A.N."/>
            <person name="Gogoleva N.E."/>
            <person name="Gogolev Y.V."/>
            <person name="Los D.A."/>
        </authorList>
    </citation>
    <scope>NUCLEOTIDE SEQUENCE [LARGE SCALE GENOMIC DNA]</scope>
    <source>
        <strain evidence="8">IPPAS B-1220</strain>
    </source>
</reference>
<evidence type="ECO:0000256" key="4">
    <source>
        <dbReference type="ARBA" id="ARBA00023235"/>
    </source>
</evidence>
<keyword evidence="4 5" id="KW-0413">Isomerase</keyword>
<dbReference type="OrthoDB" id="9802309at2"/>
<comment type="caution">
    <text evidence="8">The sequence shown here is derived from an EMBL/GenBank/DDBJ whole genome shotgun (WGS) entry which is preliminary data.</text>
</comment>
<dbReference type="HAMAP" id="MF_01080">
    <property type="entry name" value="TruB_bact"/>
    <property type="match status" value="1"/>
</dbReference>
<feature type="domain" description="tRNA pseudouridine synthase II TruB subfamily 1 C-terminal" evidence="7">
    <location>
        <begin position="236"/>
        <end position="290"/>
    </location>
</feature>
<evidence type="ECO:0000256" key="1">
    <source>
        <dbReference type="ARBA" id="ARBA00000385"/>
    </source>
</evidence>
<evidence type="ECO:0000256" key="2">
    <source>
        <dbReference type="ARBA" id="ARBA00005642"/>
    </source>
</evidence>
<dbReference type="GO" id="GO:0003723">
    <property type="term" value="F:RNA binding"/>
    <property type="evidence" value="ECO:0007669"/>
    <property type="project" value="InterPro"/>
</dbReference>